<protein>
    <recommendedName>
        <fullName evidence="3">DUF2515 domain-containing protein</fullName>
    </recommendedName>
</protein>
<evidence type="ECO:0008006" key="3">
    <source>
        <dbReference type="Google" id="ProtNLM"/>
    </source>
</evidence>
<gene>
    <name evidence="1" type="ORF">SAMN05192534_10544</name>
</gene>
<accession>A0A1G8C381</accession>
<dbReference type="AlphaFoldDB" id="A0A1G8C381"/>
<dbReference type="RefSeq" id="WP_091272115.1">
    <property type="nucleotide sequence ID" value="NZ_FNDK01000005.1"/>
</dbReference>
<dbReference type="Pfam" id="PF10720">
    <property type="entry name" value="DUF2515"/>
    <property type="match status" value="1"/>
</dbReference>
<name>A0A1G8C381_9BACI</name>
<dbReference type="STRING" id="568899.SAMN05192534_10544"/>
<dbReference type="InterPro" id="IPR019658">
    <property type="entry name" value="DUF2515"/>
</dbReference>
<organism evidence="1 2">
    <name type="scientific">Alteribacillus persepolensis</name>
    <dbReference type="NCBI Taxonomy" id="568899"/>
    <lineage>
        <taxon>Bacteria</taxon>
        <taxon>Bacillati</taxon>
        <taxon>Bacillota</taxon>
        <taxon>Bacilli</taxon>
        <taxon>Bacillales</taxon>
        <taxon>Bacillaceae</taxon>
        <taxon>Alteribacillus</taxon>
    </lineage>
</organism>
<proteinExistence type="predicted"/>
<dbReference type="OrthoDB" id="2690514at2"/>
<dbReference type="EMBL" id="FNDK01000005">
    <property type="protein sequence ID" value="SDH39779.1"/>
    <property type="molecule type" value="Genomic_DNA"/>
</dbReference>
<reference evidence="2" key="1">
    <citation type="submission" date="2016-10" db="EMBL/GenBank/DDBJ databases">
        <authorList>
            <person name="Varghese N."/>
            <person name="Submissions S."/>
        </authorList>
    </citation>
    <scope>NUCLEOTIDE SEQUENCE [LARGE SCALE GENOMIC DNA]</scope>
    <source>
        <strain evidence="2">DSM 21632</strain>
    </source>
</reference>
<dbReference type="Proteomes" id="UP000199163">
    <property type="component" value="Unassembled WGS sequence"/>
</dbReference>
<evidence type="ECO:0000313" key="1">
    <source>
        <dbReference type="EMBL" id="SDH39779.1"/>
    </source>
</evidence>
<evidence type="ECO:0000313" key="2">
    <source>
        <dbReference type="Proteomes" id="UP000199163"/>
    </source>
</evidence>
<sequence>MMLRTYKHLVYDTKSKFESLLQRVYAKKRWENVVIEPKEVLQVKEVLKTAASKKPRVRLTKEEQTLVEQIIDETKRYNRNNITRTEAYRTFYFQHPEVHWAFLAHMVSRNGGYCMTDVKGQLFSRFLSSDEQQAYFQFFERANALIFQDAYPQLRLYEESKKRQKSLFHLLPVFYVSAFMQPFWEMFFTQQQSALLTVALIINEQNYIEKRVIQQPYYQQHVLQSLKFKGQELIQLTQVVFPYQSARYAGQLNGIRLAGLVMEDFTDIEERINVGKQLYAMLFGIEDVFTGALAFALKQHHTASRSDYWPHMFSKKEKYKHAHYDKERFLACRRKQGAPPLYSPDLKAAWSDQPVQPPKRFDWFQRMEVLKYLKTISVPMAFDMTSEYCFGVNKMELGVLTKTMWQKHQ</sequence>
<keyword evidence="2" id="KW-1185">Reference proteome</keyword>